<evidence type="ECO:0000313" key="2">
    <source>
        <dbReference type="EMBL" id="KAF7344687.1"/>
    </source>
</evidence>
<proteinExistence type="predicted"/>
<feature type="transmembrane region" description="Helical" evidence="1">
    <location>
        <begin position="39"/>
        <end position="59"/>
    </location>
</feature>
<dbReference type="EMBL" id="JACAZI010000014">
    <property type="protein sequence ID" value="KAF7344687.1"/>
    <property type="molecule type" value="Genomic_DNA"/>
</dbReference>
<evidence type="ECO:0000313" key="3">
    <source>
        <dbReference type="Proteomes" id="UP000620124"/>
    </source>
</evidence>
<keyword evidence="1" id="KW-0812">Transmembrane</keyword>
<protein>
    <submittedName>
        <fullName evidence="2">Uncharacterized protein</fullName>
    </submittedName>
</protein>
<evidence type="ECO:0000256" key="1">
    <source>
        <dbReference type="SAM" id="Phobius"/>
    </source>
</evidence>
<dbReference type="AlphaFoldDB" id="A0A8H6XPA0"/>
<keyword evidence="1" id="KW-0472">Membrane</keyword>
<organism evidence="2 3">
    <name type="scientific">Mycena venus</name>
    <dbReference type="NCBI Taxonomy" id="2733690"/>
    <lineage>
        <taxon>Eukaryota</taxon>
        <taxon>Fungi</taxon>
        <taxon>Dikarya</taxon>
        <taxon>Basidiomycota</taxon>
        <taxon>Agaricomycotina</taxon>
        <taxon>Agaricomycetes</taxon>
        <taxon>Agaricomycetidae</taxon>
        <taxon>Agaricales</taxon>
        <taxon>Marasmiineae</taxon>
        <taxon>Mycenaceae</taxon>
        <taxon>Mycena</taxon>
    </lineage>
</organism>
<accession>A0A8H6XPA0</accession>
<comment type="caution">
    <text evidence="2">The sequence shown here is derived from an EMBL/GenBank/DDBJ whole genome shotgun (WGS) entry which is preliminary data.</text>
</comment>
<dbReference type="Proteomes" id="UP000620124">
    <property type="component" value="Unassembled WGS sequence"/>
</dbReference>
<keyword evidence="3" id="KW-1185">Reference proteome</keyword>
<sequence length="179" mass="19602">MKHSTRRRSSAHPRPWTPSLVQAPAPISAAVHADTLSPLFSIFAFLGFGLVLIPLPWHLKPSKSLCPCQWASPPLRCAFAAARTKSQLEAVLALCAFAARRAAFAQFLSPSQSSVVPSLTVSRYLRLMALTATAFLFNTPLNPHLRHPTYLSFTVTRGSPLRTRTLYPLGSSIHLFVAL</sequence>
<keyword evidence="1" id="KW-1133">Transmembrane helix</keyword>
<name>A0A8H6XPA0_9AGAR</name>
<gene>
    <name evidence="2" type="ORF">MVEN_01629000</name>
</gene>
<reference evidence="2" key="1">
    <citation type="submission" date="2020-05" db="EMBL/GenBank/DDBJ databases">
        <title>Mycena genomes resolve the evolution of fungal bioluminescence.</title>
        <authorList>
            <person name="Tsai I.J."/>
        </authorList>
    </citation>
    <scope>NUCLEOTIDE SEQUENCE</scope>
    <source>
        <strain evidence="2">CCC161011</strain>
    </source>
</reference>